<feature type="region of interest" description="Disordered" evidence="6">
    <location>
        <begin position="237"/>
        <end position="263"/>
    </location>
</feature>
<feature type="region of interest" description="Disordered" evidence="6">
    <location>
        <begin position="321"/>
        <end position="353"/>
    </location>
</feature>
<keyword evidence="2" id="KW-0433">Leucine-rich repeat</keyword>
<organism evidence="7 8">
    <name type="scientific">Porcisia hertigi</name>
    <dbReference type="NCBI Taxonomy" id="2761500"/>
    <lineage>
        <taxon>Eukaryota</taxon>
        <taxon>Discoba</taxon>
        <taxon>Euglenozoa</taxon>
        <taxon>Kinetoplastea</taxon>
        <taxon>Metakinetoplastina</taxon>
        <taxon>Trypanosomatida</taxon>
        <taxon>Trypanosomatidae</taxon>
        <taxon>Leishmaniinae</taxon>
        <taxon>Porcisia</taxon>
    </lineage>
</organism>
<accession>A0A836I2T4</accession>
<dbReference type="Proteomes" id="UP000674318">
    <property type="component" value="Unassembled WGS sequence"/>
</dbReference>
<evidence type="ECO:0008006" key="9">
    <source>
        <dbReference type="Google" id="ProtNLM"/>
    </source>
</evidence>
<dbReference type="SUPFAM" id="SSF52047">
    <property type="entry name" value="RNI-like"/>
    <property type="match status" value="1"/>
</dbReference>
<evidence type="ECO:0000313" key="7">
    <source>
        <dbReference type="EMBL" id="KAG5501879.1"/>
    </source>
</evidence>
<evidence type="ECO:0000256" key="5">
    <source>
        <dbReference type="ARBA" id="ARBA00023273"/>
    </source>
</evidence>
<dbReference type="InterPro" id="IPR001611">
    <property type="entry name" value="Leu-rich_rpt"/>
</dbReference>
<protein>
    <recommendedName>
        <fullName evidence="9">Dynein assembly factor 1, axonemal homolog</fullName>
    </recommendedName>
</protein>
<feature type="compositionally biased region" description="Polar residues" evidence="6">
    <location>
        <begin position="624"/>
        <end position="646"/>
    </location>
</feature>
<feature type="region of interest" description="Disordered" evidence="6">
    <location>
        <begin position="592"/>
        <end position="679"/>
    </location>
</feature>
<dbReference type="Pfam" id="PF00560">
    <property type="entry name" value="LRR_1"/>
    <property type="match status" value="1"/>
</dbReference>
<sequence length="679" mass="74485">MSSIDISSTNDVTSAAASDRSGSLVTNLGGVNSRSENVLTTDRIIRECIKQGFYRNPICNEKLYLHNRGYDSIAPTAFEPYTDVKVLWLEANGFSALPCGESYTQVRPPVRVDPFAVGVQGNEAEGAAVPAGSPAQHFDPNKETMPHRDVLSSEPPGKRKPLLPLAADVPPENRDVFSSLYPTVRQLFLHNNLFRTMPDLSRFERLDTVNLSGNFFSTVEPHCTYYDTAVHLHRAKEAGDAVPPTESITRDTRRSPSKSLLREQEQLRQQFSNDPHSTDRTTAPADVIVVASSDDAKQQRALQLERYRHTADVFAVFCEHSPPPEREETQGEAHQPGALPSLPRAPLLPAPEHRNPCSSLRSLNLSGNRLESFEDCLGLLCYHSLAVLDLSHNHISDGEALLLILERLPRLQSLKLSGNPLVRSLPRYRKRVLSRCKRLLHLDDLPVFDEERRIVTAWAISGDDGEEKERRAIQEERRLAEKKRLDDFRRLISRHQRAGAGEAPHADYINAITTVTALSEAADTAVNNNRNRAGREGARTPRQRYGRSSPSNRDSSSTSSENEEDAGDNHVGSCARVWPAMAMAPVMAGGGDDMADHGAASADVGPATSSQIRNPHENKPSRGTPGSSSLSAHLQQPQRVLSSNQCVEVAASGGSHEGVAGSGKDDDDDDDNIFVPDSV</sequence>
<dbReference type="Gene3D" id="3.80.10.10">
    <property type="entry name" value="Ribonuclease Inhibitor"/>
    <property type="match status" value="2"/>
</dbReference>
<dbReference type="PROSITE" id="PS51450">
    <property type="entry name" value="LRR"/>
    <property type="match status" value="2"/>
</dbReference>
<feature type="compositionally biased region" description="Basic and acidic residues" evidence="6">
    <location>
        <begin position="248"/>
        <end position="263"/>
    </location>
</feature>
<proteinExistence type="predicted"/>
<dbReference type="InterPro" id="IPR032675">
    <property type="entry name" value="LRR_dom_sf"/>
</dbReference>
<dbReference type="RefSeq" id="XP_067756326.1">
    <property type="nucleotide sequence ID" value="XM_067900142.1"/>
</dbReference>
<dbReference type="AlphaFoldDB" id="A0A836I2T4"/>
<evidence type="ECO:0000256" key="4">
    <source>
        <dbReference type="ARBA" id="ARBA00023069"/>
    </source>
</evidence>
<evidence type="ECO:0000313" key="8">
    <source>
        <dbReference type="Proteomes" id="UP000674318"/>
    </source>
</evidence>
<dbReference type="OrthoDB" id="1904536at2759"/>
<evidence type="ECO:0000256" key="3">
    <source>
        <dbReference type="ARBA" id="ARBA00022737"/>
    </source>
</evidence>
<dbReference type="InterPro" id="IPR050576">
    <property type="entry name" value="Cilia_flagella_integrity"/>
</dbReference>
<keyword evidence="4" id="KW-0969">Cilium</keyword>
<evidence type="ECO:0000256" key="6">
    <source>
        <dbReference type="SAM" id="MobiDB-lite"/>
    </source>
</evidence>
<feature type="region of interest" description="Disordered" evidence="6">
    <location>
        <begin position="524"/>
        <end position="571"/>
    </location>
</feature>
<dbReference type="GeneID" id="94290219"/>
<evidence type="ECO:0000256" key="2">
    <source>
        <dbReference type="ARBA" id="ARBA00022614"/>
    </source>
</evidence>
<feature type="compositionally biased region" description="Low complexity" evidence="6">
    <location>
        <begin position="547"/>
        <end position="560"/>
    </location>
</feature>
<feature type="compositionally biased region" description="Basic and acidic residues" evidence="6">
    <location>
        <begin position="322"/>
        <end position="331"/>
    </location>
</feature>
<feature type="compositionally biased region" description="Low complexity" evidence="6">
    <location>
        <begin position="336"/>
        <end position="347"/>
    </location>
</feature>
<keyword evidence="5" id="KW-0966">Cell projection</keyword>
<comment type="caution">
    <text evidence="7">The sequence shown here is derived from an EMBL/GenBank/DDBJ whole genome shotgun (WGS) entry which is preliminary data.</text>
</comment>
<keyword evidence="3" id="KW-0677">Repeat</keyword>
<feature type="compositionally biased region" description="Basic and acidic residues" evidence="6">
    <location>
        <begin position="139"/>
        <end position="151"/>
    </location>
</feature>
<comment type="subcellular location">
    <subcellularLocation>
        <location evidence="1">Cell projection</location>
        <location evidence="1">Cilium</location>
    </subcellularLocation>
</comment>
<dbReference type="KEGG" id="phet:94290219"/>
<evidence type="ECO:0000256" key="1">
    <source>
        <dbReference type="ARBA" id="ARBA00004138"/>
    </source>
</evidence>
<gene>
    <name evidence="7" type="ORF">JKF63_04149</name>
</gene>
<reference evidence="7 8" key="1">
    <citation type="submission" date="2021-02" db="EMBL/GenBank/DDBJ databases">
        <title>Porcisia hertigi Genome sequencing and assembly.</title>
        <authorList>
            <person name="Almutairi H."/>
            <person name="Gatherer D."/>
        </authorList>
    </citation>
    <scope>NUCLEOTIDE SEQUENCE [LARGE SCALE GENOMIC DNA]</scope>
    <source>
        <strain evidence="7 8">C119</strain>
    </source>
</reference>
<name>A0A836I2T4_9TRYP</name>
<dbReference type="PANTHER" id="PTHR45973">
    <property type="entry name" value="PROTEIN PHOSPHATASE 1 REGULATORY SUBUNIT SDS22-RELATED"/>
    <property type="match status" value="1"/>
</dbReference>
<dbReference type="EMBL" id="JAFJZO010000026">
    <property type="protein sequence ID" value="KAG5501879.1"/>
    <property type="molecule type" value="Genomic_DNA"/>
</dbReference>
<dbReference type="PANTHER" id="PTHR45973:SF9">
    <property type="entry name" value="LEUCINE-RICH REPEAT-CONTAINING PROTEIN 46"/>
    <property type="match status" value="1"/>
</dbReference>
<feature type="region of interest" description="Disordered" evidence="6">
    <location>
        <begin position="126"/>
        <end position="167"/>
    </location>
</feature>
<keyword evidence="8" id="KW-1185">Reference proteome</keyword>